<dbReference type="SUPFAM" id="SSF81383">
    <property type="entry name" value="F-box domain"/>
    <property type="match status" value="1"/>
</dbReference>
<dbReference type="Pfam" id="PF12937">
    <property type="entry name" value="F-box-like"/>
    <property type="match status" value="1"/>
</dbReference>
<gene>
    <name evidence="2" type="ORF">QC762_302950</name>
</gene>
<dbReference type="RefSeq" id="XP_062744477.1">
    <property type="nucleotide sequence ID" value="XM_062888587.1"/>
</dbReference>
<sequence length="606" mass="68444">MKSLFPSRRKPPVQIPTDTQDLFAHLPTELIILVLEQLNTSSDIISALHVCRNWRDILLSPEIWPSIADRLAPGLTTHIRERNCSVNLHAQAKVFQSALNLHHLYQSGLFSHARHHVVRVNDGSFTLSKQVSVESGGVHSLAEVPGLDPLSEELHVTHVRLYSHGRIAWWPEAWHLPYFAVVDDLRARVRRMFLFPGQAELRGEDRRRGWKTALGEKLFVLGQEDAGVCVWHLERDEMKFVELPGGFDRCVVDGERLLFIGRRNAEVWLWDWAGEQGVREIDVAGDEPRYVPGPVRMGGQIVQGYPRPAPKWGLRFQDTDVKVDFILHPNDWRVIFVVTWDEVDLVVSEFYEGCMRARMVCPREHLAYRGMVRSRTDNAVHYLRTDRCDGRGGYVLMTAWVGEEPMCDAGHRGSIVSVCFNVHTSEFSALVHHASYQRTPAAHLWDGLLAVRVAGEDQNGLKPVVALLKPCDADEGNEATSQPGNPMPVRLIKQPSHNITPAEGNMTFVSEDGEIRPRAQSLHGMAHAFEAGGDARQAGTDAMKAEWLSGDDKTLVYVAGRDYTVWMFGEDGIPKEKKEVRLWKERFKNAIASTGAWNEGIVRRVR</sequence>
<proteinExistence type="predicted"/>
<accession>A0ABR0GIC9</accession>
<evidence type="ECO:0000259" key="1">
    <source>
        <dbReference type="PROSITE" id="PS50181"/>
    </source>
</evidence>
<dbReference type="InterPro" id="IPR036047">
    <property type="entry name" value="F-box-like_dom_sf"/>
</dbReference>
<reference evidence="2 3" key="1">
    <citation type="journal article" date="2023" name="bioRxiv">
        <title>High-quality genome assemblies of four members of thePodospora anserinaspecies complex.</title>
        <authorList>
            <person name="Ament-Velasquez S.L."/>
            <person name="Vogan A.A."/>
            <person name="Wallerman O."/>
            <person name="Hartmann F."/>
            <person name="Gautier V."/>
            <person name="Silar P."/>
            <person name="Giraud T."/>
            <person name="Johannesson H."/>
        </authorList>
    </citation>
    <scope>NUCLEOTIDE SEQUENCE [LARGE SCALE GENOMIC DNA]</scope>
    <source>
        <strain evidence="2 3">CBS 415.72m</strain>
    </source>
</reference>
<dbReference type="InterPro" id="IPR001810">
    <property type="entry name" value="F-box_dom"/>
</dbReference>
<protein>
    <recommendedName>
        <fullName evidence="1">F-box domain-containing protein</fullName>
    </recommendedName>
</protein>
<keyword evidence="3" id="KW-1185">Reference proteome</keyword>
<dbReference type="Proteomes" id="UP001323405">
    <property type="component" value="Unassembled WGS sequence"/>
</dbReference>
<feature type="domain" description="F-box" evidence="1">
    <location>
        <begin position="20"/>
        <end position="67"/>
    </location>
</feature>
<dbReference type="SMART" id="SM00256">
    <property type="entry name" value="FBOX"/>
    <property type="match status" value="1"/>
</dbReference>
<dbReference type="PROSITE" id="PS50181">
    <property type="entry name" value="FBOX"/>
    <property type="match status" value="1"/>
</dbReference>
<comment type="caution">
    <text evidence="2">The sequence shown here is derived from an EMBL/GenBank/DDBJ whole genome shotgun (WGS) entry which is preliminary data.</text>
</comment>
<dbReference type="EMBL" id="JAFFHA010000005">
    <property type="protein sequence ID" value="KAK4655502.1"/>
    <property type="molecule type" value="Genomic_DNA"/>
</dbReference>
<organism evidence="2 3">
    <name type="scientific">Podospora pseudocomata</name>
    <dbReference type="NCBI Taxonomy" id="2093779"/>
    <lineage>
        <taxon>Eukaryota</taxon>
        <taxon>Fungi</taxon>
        <taxon>Dikarya</taxon>
        <taxon>Ascomycota</taxon>
        <taxon>Pezizomycotina</taxon>
        <taxon>Sordariomycetes</taxon>
        <taxon>Sordariomycetidae</taxon>
        <taxon>Sordariales</taxon>
        <taxon>Podosporaceae</taxon>
        <taxon>Podospora</taxon>
    </lineage>
</organism>
<name>A0ABR0GIC9_9PEZI</name>
<dbReference type="Gene3D" id="1.20.1280.50">
    <property type="match status" value="1"/>
</dbReference>
<evidence type="ECO:0000313" key="2">
    <source>
        <dbReference type="EMBL" id="KAK4655502.1"/>
    </source>
</evidence>
<dbReference type="SUPFAM" id="SSF50960">
    <property type="entry name" value="TolB, C-terminal domain"/>
    <property type="match status" value="1"/>
</dbReference>
<dbReference type="GeneID" id="87908494"/>
<evidence type="ECO:0000313" key="3">
    <source>
        <dbReference type="Proteomes" id="UP001323405"/>
    </source>
</evidence>